<evidence type="ECO:0000313" key="5">
    <source>
        <dbReference type="EMBL" id="MFC4101745.1"/>
    </source>
</evidence>
<dbReference type="EMBL" id="JBHSAM010000028">
    <property type="protein sequence ID" value="MFC4101745.1"/>
    <property type="molecule type" value="Genomic_DNA"/>
</dbReference>
<evidence type="ECO:0000256" key="3">
    <source>
        <dbReference type="ARBA" id="ARBA00023163"/>
    </source>
</evidence>
<accession>A0ABV8K6W3</accession>
<dbReference type="PROSITE" id="PS50995">
    <property type="entry name" value="HTH_MARR_2"/>
    <property type="match status" value="1"/>
</dbReference>
<dbReference type="Gene3D" id="1.10.10.10">
    <property type="entry name" value="Winged helix-like DNA-binding domain superfamily/Winged helix DNA-binding domain"/>
    <property type="match status" value="1"/>
</dbReference>
<dbReference type="InterPro" id="IPR036390">
    <property type="entry name" value="WH_DNA-bd_sf"/>
</dbReference>
<keyword evidence="3" id="KW-0804">Transcription</keyword>
<dbReference type="SUPFAM" id="SSF46785">
    <property type="entry name" value="Winged helix' DNA-binding domain"/>
    <property type="match status" value="1"/>
</dbReference>
<dbReference type="PANTHER" id="PTHR42756:SF1">
    <property type="entry name" value="TRANSCRIPTIONAL REPRESSOR OF EMRAB OPERON"/>
    <property type="match status" value="1"/>
</dbReference>
<evidence type="ECO:0000256" key="2">
    <source>
        <dbReference type="ARBA" id="ARBA00023125"/>
    </source>
</evidence>
<feature type="domain" description="HTH marR-type" evidence="4">
    <location>
        <begin position="1"/>
        <end position="141"/>
    </location>
</feature>
<dbReference type="InterPro" id="IPR023187">
    <property type="entry name" value="Tscrpt_reg_MarR-type_CS"/>
</dbReference>
<comment type="caution">
    <text evidence="5">The sequence shown here is derived from an EMBL/GenBank/DDBJ whole genome shotgun (WGS) entry which is preliminary data.</text>
</comment>
<evidence type="ECO:0000259" key="4">
    <source>
        <dbReference type="PROSITE" id="PS50995"/>
    </source>
</evidence>
<gene>
    <name evidence="5" type="ORF">ACFOZ8_19035</name>
</gene>
<keyword evidence="1" id="KW-0805">Transcription regulation</keyword>
<dbReference type="RefSeq" id="WP_377720344.1">
    <property type="nucleotide sequence ID" value="NZ_JBHSAM010000028.1"/>
</dbReference>
<keyword evidence="2" id="KW-0238">DNA-binding</keyword>
<evidence type="ECO:0000256" key="1">
    <source>
        <dbReference type="ARBA" id="ARBA00023015"/>
    </source>
</evidence>
<dbReference type="InterPro" id="IPR000835">
    <property type="entry name" value="HTH_MarR-typ"/>
</dbReference>
<dbReference type="PANTHER" id="PTHR42756">
    <property type="entry name" value="TRANSCRIPTIONAL REGULATOR, MARR"/>
    <property type="match status" value="1"/>
</dbReference>
<name>A0ABV8K6W3_9BACL</name>
<dbReference type="Proteomes" id="UP001595715">
    <property type="component" value="Unassembled WGS sequence"/>
</dbReference>
<keyword evidence="6" id="KW-1185">Reference proteome</keyword>
<reference evidence="6" key="1">
    <citation type="journal article" date="2019" name="Int. J. Syst. Evol. Microbiol.">
        <title>The Global Catalogue of Microorganisms (GCM) 10K type strain sequencing project: providing services to taxonomists for standard genome sequencing and annotation.</title>
        <authorList>
            <consortium name="The Broad Institute Genomics Platform"/>
            <consortium name="The Broad Institute Genome Sequencing Center for Infectious Disease"/>
            <person name="Wu L."/>
            <person name="Ma J."/>
        </authorList>
    </citation>
    <scope>NUCLEOTIDE SEQUENCE [LARGE SCALE GENOMIC DNA]</scope>
    <source>
        <strain evidence="6">IBRC-M 10987</strain>
    </source>
</reference>
<dbReference type="PROSITE" id="PS01117">
    <property type="entry name" value="HTH_MARR_1"/>
    <property type="match status" value="1"/>
</dbReference>
<dbReference type="SMART" id="SM00347">
    <property type="entry name" value="HTH_MARR"/>
    <property type="match status" value="1"/>
</dbReference>
<dbReference type="Pfam" id="PF12802">
    <property type="entry name" value="MarR_2"/>
    <property type="match status" value="1"/>
</dbReference>
<evidence type="ECO:0000313" key="6">
    <source>
        <dbReference type="Proteomes" id="UP001595715"/>
    </source>
</evidence>
<dbReference type="InterPro" id="IPR036388">
    <property type="entry name" value="WH-like_DNA-bd_sf"/>
</dbReference>
<protein>
    <submittedName>
        <fullName evidence="5">MarR family winged helix-turn-helix transcriptional regulator</fullName>
    </submittedName>
</protein>
<dbReference type="PRINTS" id="PR00598">
    <property type="entry name" value="HTHMARR"/>
</dbReference>
<proteinExistence type="predicted"/>
<organism evidence="5 6">
    <name type="scientific">Paenibacillus xanthanilyticus</name>
    <dbReference type="NCBI Taxonomy" id="1783531"/>
    <lineage>
        <taxon>Bacteria</taxon>
        <taxon>Bacillati</taxon>
        <taxon>Bacillota</taxon>
        <taxon>Bacilli</taxon>
        <taxon>Bacillales</taxon>
        <taxon>Paenibacillaceae</taxon>
        <taxon>Paenibacillus</taxon>
    </lineage>
</organism>
<sequence length="164" mass="18575">MESNNHNASQPAYNIAIATLGLIKEFQKAQNLRTDMDRMTFEILLFVKSRESARPKALARELNVNPSSITRRMQSLVKEGWLLAAGDQSDGRSSLLRLTESGDSALQAFLDRSAAVIGELLQDWPKDDLRKFEELLPRYVERMANRRIARATMDVNVPKEVDDV</sequence>